<dbReference type="InterPro" id="IPR003416">
    <property type="entry name" value="MgtC/SapB/SrpB/YhiD_fam"/>
</dbReference>
<keyword evidence="6 7" id="KW-0472">Membrane</keyword>
<dbReference type="PANTHER" id="PTHR33778:SF1">
    <property type="entry name" value="MAGNESIUM TRANSPORTER YHID-RELATED"/>
    <property type="match status" value="1"/>
</dbReference>
<feature type="transmembrane region" description="Helical" evidence="7">
    <location>
        <begin position="75"/>
        <end position="94"/>
    </location>
</feature>
<feature type="domain" description="MgtC/SapB/SrpB/YhiD N-terminal" evidence="8">
    <location>
        <begin position="10"/>
        <end position="147"/>
    </location>
</feature>
<comment type="similarity">
    <text evidence="2">Belongs to the MgtC/SapB family.</text>
</comment>
<protein>
    <submittedName>
        <fullName evidence="9">Putative Mg2+ transporter-C (MgtC) family protein</fullName>
    </submittedName>
</protein>
<dbReference type="Proteomes" id="UP000184080">
    <property type="component" value="Unassembled WGS sequence"/>
</dbReference>
<dbReference type="OrthoDB" id="9811198at2"/>
<proteinExistence type="inferred from homology"/>
<feature type="transmembrane region" description="Helical" evidence="7">
    <location>
        <begin position="35"/>
        <end position="55"/>
    </location>
</feature>
<dbReference type="RefSeq" id="WP_073011214.1">
    <property type="nucleotide sequence ID" value="NZ_FQZO01000009.1"/>
</dbReference>
<dbReference type="EMBL" id="FQZO01000009">
    <property type="protein sequence ID" value="SHJ85653.1"/>
    <property type="molecule type" value="Genomic_DNA"/>
</dbReference>
<dbReference type="PANTHER" id="PTHR33778">
    <property type="entry name" value="PROTEIN MGTC"/>
    <property type="match status" value="1"/>
</dbReference>
<dbReference type="STRING" id="1121298.SAMN05444401_4072"/>
<dbReference type="InterPro" id="IPR049177">
    <property type="entry name" value="MgtC_SapB_SrpB_YhiD_N"/>
</dbReference>
<feature type="transmembrane region" description="Helical" evidence="7">
    <location>
        <begin position="6"/>
        <end position="23"/>
    </location>
</feature>
<dbReference type="AlphaFoldDB" id="A0A1M6MQU6"/>
<dbReference type="Pfam" id="PF02308">
    <property type="entry name" value="MgtC"/>
    <property type="match status" value="1"/>
</dbReference>
<evidence type="ECO:0000256" key="6">
    <source>
        <dbReference type="ARBA" id="ARBA00023136"/>
    </source>
</evidence>
<evidence type="ECO:0000256" key="3">
    <source>
        <dbReference type="ARBA" id="ARBA00022475"/>
    </source>
</evidence>
<keyword evidence="5 7" id="KW-1133">Transmembrane helix</keyword>
<evidence type="ECO:0000256" key="4">
    <source>
        <dbReference type="ARBA" id="ARBA00022692"/>
    </source>
</evidence>
<dbReference type="PRINTS" id="PR01837">
    <property type="entry name" value="MGTCSAPBPROT"/>
</dbReference>
<keyword evidence="3" id="KW-1003">Cell membrane</keyword>
<organism evidence="9 10">
    <name type="scientific">Clostridium amylolyticum</name>
    <dbReference type="NCBI Taxonomy" id="1121298"/>
    <lineage>
        <taxon>Bacteria</taxon>
        <taxon>Bacillati</taxon>
        <taxon>Bacillota</taxon>
        <taxon>Clostridia</taxon>
        <taxon>Eubacteriales</taxon>
        <taxon>Clostridiaceae</taxon>
        <taxon>Clostridium</taxon>
    </lineage>
</organism>
<accession>A0A1M6MQU6</accession>
<evidence type="ECO:0000256" key="2">
    <source>
        <dbReference type="ARBA" id="ARBA00009298"/>
    </source>
</evidence>
<gene>
    <name evidence="9" type="ORF">SAMN05444401_4072</name>
</gene>
<keyword evidence="10" id="KW-1185">Reference proteome</keyword>
<evidence type="ECO:0000256" key="7">
    <source>
        <dbReference type="SAM" id="Phobius"/>
    </source>
</evidence>
<evidence type="ECO:0000256" key="1">
    <source>
        <dbReference type="ARBA" id="ARBA00004651"/>
    </source>
</evidence>
<evidence type="ECO:0000313" key="9">
    <source>
        <dbReference type="EMBL" id="SHJ85653.1"/>
    </source>
</evidence>
<keyword evidence="4 7" id="KW-0812">Transmembrane</keyword>
<evidence type="ECO:0000256" key="5">
    <source>
        <dbReference type="ARBA" id="ARBA00022989"/>
    </source>
</evidence>
<comment type="subcellular location">
    <subcellularLocation>
        <location evidence="1">Cell membrane</location>
        <topology evidence="1">Multi-pass membrane protein</topology>
    </subcellularLocation>
</comment>
<evidence type="ECO:0000259" key="8">
    <source>
        <dbReference type="Pfam" id="PF02308"/>
    </source>
</evidence>
<evidence type="ECO:0000313" key="10">
    <source>
        <dbReference type="Proteomes" id="UP000184080"/>
    </source>
</evidence>
<name>A0A1M6MQU6_9CLOT</name>
<dbReference type="GO" id="GO:0005886">
    <property type="term" value="C:plasma membrane"/>
    <property type="evidence" value="ECO:0007669"/>
    <property type="project" value="UniProtKB-SubCell"/>
</dbReference>
<feature type="transmembrane region" description="Helical" evidence="7">
    <location>
        <begin position="125"/>
        <end position="142"/>
    </location>
</feature>
<reference evidence="9 10" key="1">
    <citation type="submission" date="2016-11" db="EMBL/GenBank/DDBJ databases">
        <authorList>
            <person name="Jaros S."/>
            <person name="Januszkiewicz K."/>
            <person name="Wedrychowicz H."/>
        </authorList>
    </citation>
    <scope>NUCLEOTIDE SEQUENCE [LARGE SCALE GENOMIC DNA]</scope>
    <source>
        <strain evidence="9 10">DSM 21864</strain>
    </source>
</reference>
<sequence>MQYYEVVLRILLAVLIGGAIGYEREFNNRPAGLRTHILVCLGAAVISLIQVYSVEEVTNMILKHPQLESAFKADIGRMGAQVVSGIGFLGAGTIMHEKGSIKGLTTAASLWVVGCIGIGVGMGYYMLSLTAGACAVLILVSLKKFEERFVEKHKVIKFEILYTNRNNTLQYLEDYFTRKGIKVTHIEYPVEEDDLTVEEELVKRCLYTVLIPRYLSSTDILYSLTKNENIIKANII</sequence>